<dbReference type="PANTHER" id="PTHR42782:SF4">
    <property type="entry name" value="DUF455 DOMAIN-CONTAINING PROTEIN"/>
    <property type="match status" value="1"/>
</dbReference>
<evidence type="ECO:0000313" key="2">
    <source>
        <dbReference type="Proteomes" id="UP000007803"/>
    </source>
</evidence>
<proteinExistence type="predicted"/>
<dbReference type="OrthoDB" id="9778629at2"/>
<evidence type="ECO:0008006" key="3">
    <source>
        <dbReference type="Google" id="ProtNLM"/>
    </source>
</evidence>
<dbReference type="EMBL" id="CP002205">
    <property type="protein sequence ID" value="ADN08943.1"/>
    <property type="molecule type" value="Genomic_DNA"/>
</dbReference>
<dbReference type="STRING" id="563040.Saut_0894"/>
<accession>E0URJ9</accession>
<dbReference type="InterPro" id="IPR009078">
    <property type="entry name" value="Ferritin-like_SF"/>
</dbReference>
<gene>
    <name evidence="1" type="ordered locus">Saut_0894</name>
</gene>
<name>E0URJ9_SULAO</name>
<evidence type="ECO:0000313" key="1">
    <source>
        <dbReference type="EMBL" id="ADN08943.1"/>
    </source>
</evidence>
<keyword evidence="2" id="KW-1185">Reference proteome</keyword>
<dbReference type="Proteomes" id="UP000007803">
    <property type="component" value="Chromosome"/>
</dbReference>
<dbReference type="AlphaFoldDB" id="E0URJ9"/>
<organism evidence="1 2">
    <name type="scientific">Sulfurimonas autotrophica (strain ATCC BAA-671 / DSM 16294 / JCM 11897 / OK10)</name>
    <dbReference type="NCBI Taxonomy" id="563040"/>
    <lineage>
        <taxon>Bacteria</taxon>
        <taxon>Pseudomonadati</taxon>
        <taxon>Campylobacterota</taxon>
        <taxon>Epsilonproteobacteria</taxon>
        <taxon>Campylobacterales</taxon>
        <taxon>Sulfurimonadaceae</taxon>
        <taxon>Sulfurimonas</taxon>
    </lineage>
</organism>
<dbReference type="Pfam" id="PF04305">
    <property type="entry name" value="DUF455"/>
    <property type="match status" value="1"/>
</dbReference>
<reference evidence="2" key="1">
    <citation type="journal article" date="2010" name="Stand. Genomic Sci.">
        <title>Complete genome sequence of Sulfurimonas autotrophica type strain (OK10).</title>
        <authorList>
            <person name="Sikorski J."/>
            <person name="Munk C."/>
            <person name="Lapidus A."/>
            <person name="Djao O."/>
            <person name="Lucas S."/>
            <person name="Glavina Del Rio T."/>
            <person name="Nolan M."/>
            <person name="Tice H."/>
            <person name="Han C."/>
            <person name="Cheng J."/>
            <person name="Tapia R."/>
            <person name="Goodwin L."/>
            <person name="Pitluck S."/>
            <person name="Liolios K."/>
            <person name="Ivanova N."/>
            <person name="Mavromatis K."/>
            <person name="Mikhailova N."/>
            <person name="Pati A."/>
            <person name="Sims D."/>
            <person name="Meincke L."/>
            <person name="Brettin T."/>
            <person name="Detter J."/>
            <person name="Chen A."/>
            <person name="Palaniappan K."/>
            <person name="Land M."/>
            <person name="Hauser L."/>
            <person name="Chang Y."/>
            <person name="Jeffries C."/>
            <person name="Rohde M."/>
            <person name="Lang E."/>
            <person name="Spring S."/>
            <person name="Goker M."/>
            <person name="Woyke T."/>
            <person name="Bristow J."/>
            <person name="Eisen J."/>
            <person name="Markowitz V."/>
            <person name="Hugenholtz P."/>
            <person name="Kyrpides N."/>
            <person name="Klenk H."/>
        </authorList>
    </citation>
    <scope>NUCLEOTIDE SEQUENCE [LARGE SCALE GENOMIC DNA]</scope>
    <source>
        <strain evidence="2">ATCC BAA-671 / DSM 16294 / JCM 11897 / OK10</strain>
    </source>
</reference>
<dbReference type="PIRSF" id="PIRSF012318">
    <property type="entry name" value="UCP012318"/>
    <property type="match status" value="1"/>
</dbReference>
<sequence length="274" mass="31820">MNFYKELELILQIKSPKEKISKFNDFYTQYKAGNVKFEKNYKAKEFLEPSYSVTCNIVPPHDVPKRSNLTTKEGQINLLHAIAHIEYSAIDLALDGAYRFADLPKSYYDDWLEVADDEIRHFLLLEKLLNELGAEYGDAEVHNALFEASQRTQTLIERMAVVPRYLEANGLDATPMILQKIQRMPKNKMLEKITNTLHVILQEEVSHVKKGDAWFSYACQCEGVTNDIYFDIIDKYYPQGFLRPKNLNLQARKEAGFSCKELNFMAKKELCREN</sequence>
<dbReference type="eggNOG" id="COG2833">
    <property type="taxonomic scope" value="Bacteria"/>
</dbReference>
<dbReference type="SUPFAM" id="SSF47240">
    <property type="entry name" value="Ferritin-like"/>
    <property type="match status" value="1"/>
</dbReference>
<dbReference type="CDD" id="cd00657">
    <property type="entry name" value="Ferritin_like"/>
    <property type="match status" value="1"/>
</dbReference>
<dbReference type="InterPro" id="IPR011197">
    <property type="entry name" value="UCP012318"/>
</dbReference>
<dbReference type="InterPro" id="IPR007402">
    <property type="entry name" value="DUF455"/>
</dbReference>
<dbReference type="HOGENOM" id="CLU_035354_0_0_7"/>
<dbReference type="PANTHER" id="PTHR42782">
    <property type="entry name" value="SI:CH73-314G15.3"/>
    <property type="match status" value="1"/>
</dbReference>
<dbReference type="KEGG" id="sua:Saut_0894"/>
<protein>
    <recommendedName>
        <fullName evidence="3">Ferritin-like domain-containing protein</fullName>
    </recommendedName>
</protein>
<dbReference type="RefSeq" id="WP_013326699.1">
    <property type="nucleotide sequence ID" value="NC_014506.1"/>
</dbReference>